<dbReference type="EMBL" id="AGSI01000015">
    <property type="protein sequence ID" value="EIE20397.1"/>
    <property type="molecule type" value="Genomic_DNA"/>
</dbReference>
<name>I0YPS8_COCSC</name>
<keyword evidence="3" id="KW-1185">Reference proteome</keyword>
<evidence type="ECO:0000256" key="1">
    <source>
        <dbReference type="SAM" id="MobiDB-lite"/>
    </source>
</evidence>
<dbReference type="AlphaFoldDB" id="I0YPS8"/>
<organism evidence="2 3">
    <name type="scientific">Coccomyxa subellipsoidea (strain C-169)</name>
    <name type="common">Green microalga</name>
    <dbReference type="NCBI Taxonomy" id="574566"/>
    <lineage>
        <taxon>Eukaryota</taxon>
        <taxon>Viridiplantae</taxon>
        <taxon>Chlorophyta</taxon>
        <taxon>core chlorophytes</taxon>
        <taxon>Trebouxiophyceae</taxon>
        <taxon>Trebouxiophyceae incertae sedis</taxon>
        <taxon>Coccomyxaceae</taxon>
        <taxon>Coccomyxa</taxon>
        <taxon>Coccomyxa subellipsoidea</taxon>
    </lineage>
</organism>
<evidence type="ECO:0000313" key="3">
    <source>
        <dbReference type="Proteomes" id="UP000007264"/>
    </source>
</evidence>
<dbReference type="RefSeq" id="XP_005644941.1">
    <property type="nucleotide sequence ID" value="XM_005644884.1"/>
</dbReference>
<protein>
    <submittedName>
        <fullName evidence="2">Uncharacterized protein</fullName>
    </submittedName>
</protein>
<sequence length="58" mass="6320">MSTECRAWRGSGFRLSPDSPRWLGLICLLPNGGARPNRGGLRGPPPLQPSWLQGLQAH</sequence>
<gene>
    <name evidence="2" type="ORF">COCSUDRAFT_57545</name>
</gene>
<feature type="region of interest" description="Disordered" evidence="1">
    <location>
        <begin position="34"/>
        <end position="58"/>
    </location>
</feature>
<evidence type="ECO:0000313" key="2">
    <source>
        <dbReference type="EMBL" id="EIE20397.1"/>
    </source>
</evidence>
<accession>I0YPS8</accession>
<reference evidence="2 3" key="1">
    <citation type="journal article" date="2012" name="Genome Biol.">
        <title>The genome of the polar eukaryotic microalga coccomyxa subellipsoidea reveals traits of cold adaptation.</title>
        <authorList>
            <person name="Blanc G."/>
            <person name="Agarkova I."/>
            <person name="Grimwood J."/>
            <person name="Kuo A."/>
            <person name="Brueggeman A."/>
            <person name="Dunigan D."/>
            <person name="Gurnon J."/>
            <person name="Ladunga I."/>
            <person name="Lindquist E."/>
            <person name="Lucas S."/>
            <person name="Pangilinan J."/>
            <person name="Proschold T."/>
            <person name="Salamov A."/>
            <person name="Schmutz J."/>
            <person name="Weeks D."/>
            <person name="Yamada T."/>
            <person name="Claverie J.M."/>
            <person name="Grigoriev I."/>
            <person name="Van Etten J."/>
            <person name="Lomsadze A."/>
            <person name="Borodovsky M."/>
        </authorList>
    </citation>
    <scope>NUCLEOTIDE SEQUENCE [LARGE SCALE GENOMIC DNA]</scope>
    <source>
        <strain evidence="2 3">C-169</strain>
    </source>
</reference>
<dbReference type="GeneID" id="17038373"/>
<proteinExistence type="predicted"/>
<comment type="caution">
    <text evidence="2">The sequence shown here is derived from an EMBL/GenBank/DDBJ whole genome shotgun (WGS) entry which is preliminary data.</text>
</comment>
<dbReference type="Proteomes" id="UP000007264">
    <property type="component" value="Unassembled WGS sequence"/>
</dbReference>
<dbReference type="KEGG" id="csl:COCSUDRAFT_57545"/>